<dbReference type="REBASE" id="20266">
    <property type="entry name" value="M.CacGORF154P"/>
</dbReference>
<dbReference type="eggNOG" id="COG0863">
    <property type="taxonomic scope" value="Bacteria"/>
</dbReference>
<dbReference type="GO" id="GO:0009007">
    <property type="term" value="F:site-specific DNA-methyltransferase (adenine-specific) activity"/>
    <property type="evidence" value="ECO:0007669"/>
    <property type="project" value="TreeGrafter"/>
</dbReference>
<evidence type="ECO:0000259" key="5">
    <source>
        <dbReference type="Pfam" id="PF01555"/>
    </source>
</evidence>
<dbReference type="Pfam" id="PF01555">
    <property type="entry name" value="N6_N4_Mtase"/>
    <property type="match status" value="1"/>
</dbReference>
<dbReference type="AlphaFoldDB" id="B0VJ04"/>
<dbReference type="PANTHER" id="PTHR13370">
    <property type="entry name" value="RNA METHYLASE-RELATED"/>
    <property type="match status" value="1"/>
</dbReference>
<dbReference type="RefSeq" id="WP_015423925.1">
    <property type="nucleotide sequence ID" value="NC_020449.1"/>
</dbReference>
<sequence>MPDIKLFNGDALEIIKQLQSKSIDLIFADPPYNLSGENHLTCKSGKIAKCDKGSWDHIDDIDEFNKKWIEECIRVLKDNGTIWISGTLHNHPSIGVILKQLNLWIINDIIWFKPNAAPLIQKNRFVPSTELIWLAAKSKQYYFNYEMAVRLANGKQMRNLWELSAEKHKTMHPTEKPEKLLERIVLIGSKQEDIILDPFMGSGTTGAVAKRLNRNFVGIEIDQTYYNIAQKRIENTNVETNLVQFLEKLTHKTSSQLDFYSTIEKSKNY</sequence>
<dbReference type="PRINTS" id="PR00508">
    <property type="entry name" value="S21N4MTFRASE"/>
</dbReference>
<dbReference type="eggNOG" id="COG2189">
    <property type="taxonomic scope" value="Bacteria"/>
</dbReference>
<evidence type="ECO:0000256" key="3">
    <source>
        <dbReference type="ARBA" id="ARBA00022679"/>
    </source>
</evidence>
<dbReference type="InterPro" id="IPR002052">
    <property type="entry name" value="DNA_methylase_N6_adenine_CS"/>
</dbReference>
<proteinExistence type="inferred from homology"/>
<dbReference type="HOGENOM" id="CLU_024927_5_1_0"/>
<dbReference type="PANTHER" id="PTHR13370:SF3">
    <property type="entry name" value="TRNA (GUANINE(10)-N2)-METHYLTRANSFERASE HOMOLOG"/>
    <property type="match status" value="1"/>
</dbReference>
<dbReference type="InterPro" id="IPR001091">
    <property type="entry name" value="RM_Methyltransferase"/>
</dbReference>
<dbReference type="SUPFAM" id="SSF53335">
    <property type="entry name" value="S-adenosyl-L-methionine-dependent methyltransferases"/>
    <property type="match status" value="1"/>
</dbReference>
<evidence type="ECO:0000256" key="4">
    <source>
        <dbReference type="RuleBase" id="RU362026"/>
    </source>
</evidence>
<comment type="similarity">
    <text evidence="1 4">Belongs to the N(4)/N(6)-methyltransferase family.</text>
</comment>
<evidence type="ECO:0000256" key="1">
    <source>
        <dbReference type="ARBA" id="ARBA00006594"/>
    </source>
</evidence>
<dbReference type="GO" id="GO:0008170">
    <property type="term" value="F:N-methyltransferase activity"/>
    <property type="evidence" value="ECO:0007669"/>
    <property type="project" value="InterPro"/>
</dbReference>
<dbReference type="EC" id="2.1.1.-" evidence="4"/>
<evidence type="ECO:0000256" key="2">
    <source>
        <dbReference type="ARBA" id="ARBA00022603"/>
    </source>
</evidence>
<organism evidence="6 7">
    <name type="scientific">Cloacimonas acidaminovorans (strain Evry)</name>
    <dbReference type="NCBI Taxonomy" id="459349"/>
    <lineage>
        <taxon>Bacteria</taxon>
        <taxon>Pseudomonadati</taxon>
        <taxon>Candidatus Cloacimonadota</taxon>
        <taxon>Candidatus Cloacimonadia</taxon>
        <taxon>Candidatus Cloacimonadales</taxon>
        <taxon>Candidatus Cloacimonadaceae</taxon>
        <taxon>Candidatus Cloacimonas</taxon>
    </lineage>
</organism>
<dbReference type="OrthoDB" id="9800801at2"/>
<dbReference type="GO" id="GO:0003677">
    <property type="term" value="F:DNA binding"/>
    <property type="evidence" value="ECO:0007669"/>
    <property type="project" value="InterPro"/>
</dbReference>
<dbReference type="InterPro" id="IPR002941">
    <property type="entry name" value="DNA_methylase_N4/N6"/>
</dbReference>
<evidence type="ECO:0000313" key="7">
    <source>
        <dbReference type="Proteomes" id="UP000002019"/>
    </source>
</evidence>
<dbReference type="GO" id="GO:0005737">
    <property type="term" value="C:cytoplasm"/>
    <property type="evidence" value="ECO:0007669"/>
    <property type="project" value="TreeGrafter"/>
</dbReference>
<keyword evidence="2 6" id="KW-0489">Methyltransferase</keyword>
<dbReference type="Gene3D" id="3.40.50.150">
    <property type="entry name" value="Vaccinia Virus protein VP39"/>
    <property type="match status" value="1"/>
</dbReference>
<dbReference type="STRING" id="459349.CLOAM0154"/>
<keyword evidence="3 6" id="KW-0808">Transferase</keyword>
<protein>
    <recommendedName>
        <fullName evidence="4">Methyltransferase</fullName>
        <ecNumber evidence="4">2.1.1.-</ecNumber>
    </recommendedName>
</protein>
<dbReference type="GO" id="GO:0032259">
    <property type="term" value="P:methylation"/>
    <property type="evidence" value="ECO:0007669"/>
    <property type="project" value="UniProtKB-KW"/>
</dbReference>
<reference evidence="6 7" key="1">
    <citation type="journal article" date="2008" name="J. Bacteriol.">
        <title>'Candidatus Cloacamonas acidaminovorans': genome sequence reconstruction provides a first glimpse of a new bacterial division.</title>
        <authorList>
            <person name="Pelletier E."/>
            <person name="Kreimeyer A."/>
            <person name="Bocs S."/>
            <person name="Rouy Z."/>
            <person name="Gyapay G."/>
            <person name="Chouari R."/>
            <person name="Riviere D."/>
            <person name="Ganesan A."/>
            <person name="Daegelen P."/>
            <person name="Sghir A."/>
            <person name="Cohen G.N."/>
            <person name="Medigue C."/>
            <person name="Weissenbach J."/>
            <person name="Le Paslier D."/>
        </authorList>
    </citation>
    <scope>NUCLEOTIDE SEQUENCE [LARGE SCALE GENOMIC DNA]</scope>
    <source>
        <strain evidence="7">Evry</strain>
    </source>
</reference>
<dbReference type="EMBL" id="CU466930">
    <property type="protein sequence ID" value="CAO80064.1"/>
    <property type="molecule type" value="Genomic_DNA"/>
</dbReference>
<name>B0VJ04_CLOAI</name>
<dbReference type="InterPro" id="IPR029063">
    <property type="entry name" value="SAM-dependent_MTases_sf"/>
</dbReference>
<feature type="domain" description="DNA methylase N-4/N-6" evidence="5">
    <location>
        <begin position="23"/>
        <end position="231"/>
    </location>
</feature>
<evidence type="ECO:0000313" key="6">
    <source>
        <dbReference type="EMBL" id="CAO80064.1"/>
    </source>
</evidence>
<dbReference type="KEGG" id="caci:CLOAM0154"/>
<keyword evidence="7" id="KW-1185">Reference proteome</keyword>
<accession>B0VJ04</accession>
<dbReference type="PROSITE" id="PS00092">
    <property type="entry name" value="N6_MTASE"/>
    <property type="match status" value="1"/>
</dbReference>
<gene>
    <name evidence="6" type="ordered locus">CLOAM0154</name>
</gene>
<dbReference type="Proteomes" id="UP000002019">
    <property type="component" value="Chromosome"/>
</dbReference>